<proteinExistence type="predicted"/>
<feature type="region of interest" description="Disordered" evidence="1">
    <location>
        <begin position="1"/>
        <end position="51"/>
    </location>
</feature>
<comment type="caution">
    <text evidence="2">The sequence shown here is derived from an EMBL/GenBank/DDBJ whole genome shotgun (WGS) entry which is preliminary data.</text>
</comment>
<organism evidence="2 3">
    <name type="scientific">Armadillidium nasatum</name>
    <dbReference type="NCBI Taxonomy" id="96803"/>
    <lineage>
        <taxon>Eukaryota</taxon>
        <taxon>Metazoa</taxon>
        <taxon>Ecdysozoa</taxon>
        <taxon>Arthropoda</taxon>
        <taxon>Crustacea</taxon>
        <taxon>Multicrustacea</taxon>
        <taxon>Malacostraca</taxon>
        <taxon>Eumalacostraca</taxon>
        <taxon>Peracarida</taxon>
        <taxon>Isopoda</taxon>
        <taxon>Oniscidea</taxon>
        <taxon>Crinocheta</taxon>
        <taxon>Armadillidiidae</taxon>
        <taxon>Armadillidium</taxon>
    </lineage>
</organism>
<dbReference type="EMBL" id="SEYY01024560">
    <property type="protein sequence ID" value="KAB7494038.1"/>
    <property type="molecule type" value="Genomic_DNA"/>
</dbReference>
<reference evidence="2 3" key="1">
    <citation type="journal article" date="2019" name="PLoS Biol.">
        <title>Sex chromosomes control vertical transmission of feminizing Wolbachia symbionts in an isopod.</title>
        <authorList>
            <person name="Becking T."/>
            <person name="Chebbi M.A."/>
            <person name="Giraud I."/>
            <person name="Moumen B."/>
            <person name="Laverre T."/>
            <person name="Caubet Y."/>
            <person name="Peccoud J."/>
            <person name="Gilbert C."/>
            <person name="Cordaux R."/>
        </authorList>
    </citation>
    <scope>NUCLEOTIDE SEQUENCE [LARGE SCALE GENOMIC DNA]</scope>
    <source>
        <strain evidence="2">ANa2</strain>
        <tissue evidence="2">Whole body excluding digestive tract and cuticle</tissue>
    </source>
</reference>
<feature type="region of interest" description="Disordered" evidence="1">
    <location>
        <begin position="64"/>
        <end position="106"/>
    </location>
</feature>
<dbReference type="OrthoDB" id="10465732at2759"/>
<keyword evidence="3" id="KW-1185">Reference proteome</keyword>
<evidence type="ECO:0000313" key="3">
    <source>
        <dbReference type="Proteomes" id="UP000326759"/>
    </source>
</evidence>
<gene>
    <name evidence="2" type="ORF">Anas_14630</name>
</gene>
<feature type="non-terminal residue" evidence="2">
    <location>
        <position position="1"/>
    </location>
</feature>
<feature type="compositionally biased region" description="Basic and acidic residues" evidence="1">
    <location>
        <begin position="66"/>
        <end position="76"/>
    </location>
</feature>
<name>A0A5N5SJZ2_9CRUS</name>
<feature type="compositionally biased region" description="Acidic residues" evidence="1">
    <location>
        <begin position="15"/>
        <end position="27"/>
    </location>
</feature>
<dbReference type="AlphaFoldDB" id="A0A5N5SJZ2"/>
<evidence type="ECO:0000256" key="1">
    <source>
        <dbReference type="SAM" id="MobiDB-lite"/>
    </source>
</evidence>
<protein>
    <submittedName>
        <fullName evidence="2">Uncharacterized protein</fullName>
    </submittedName>
</protein>
<sequence length="207" mass="23734">TVVPERDSEDKNFSDEDLDEDSEDDGSSEYYSSELDSNSCSKSKNRSDEDNFISKKSTIYASDSKNVNDENYKNSESDNQLADLKNVSNEEETKIYTDGQTEIDEGNDVYDNIEALPRKEISDDFKSIKMFNQLLQNIIDYRSETSNFSEKSDEMKNSLMKELCEVIKNECSPTTESFFPSGSRLFIDTISEEQPSRHHDYSSDNPM</sequence>
<dbReference type="Proteomes" id="UP000326759">
    <property type="component" value="Unassembled WGS sequence"/>
</dbReference>
<feature type="compositionally biased region" description="Basic and acidic residues" evidence="1">
    <location>
        <begin position="1"/>
        <end position="14"/>
    </location>
</feature>
<feature type="compositionally biased region" description="Low complexity" evidence="1">
    <location>
        <begin position="28"/>
        <end position="37"/>
    </location>
</feature>
<accession>A0A5N5SJZ2</accession>
<evidence type="ECO:0000313" key="2">
    <source>
        <dbReference type="EMBL" id="KAB7494038.1"/>
    </source>
</evidence>